<proteinExistence type="predicted"/>
<protein>
    <submittedName>
        <fullName evidence="1">Uncharacterized protein</fullName>
    </submittedName>
</protein>
<dbReference type="EMBL" id="PP931174">
    <property type="protein sequence ID" value="XCH45255.1"/>
    <property type="molecule type" value="Genomic_DNA"/>
</dbReference>
<sequence length="115" mass="12949">MNMHAVGRYFGSYMGKELVIEGDKALLNRVDIIPDDKNVSLDLHFICRGLDVSILIMDFGEEFRLETNYPDGTQKFSYAPFSNLDIGIENSLSVFIEAVDNEEVGNPVGLNLTWE</sequence>
<accession>A0AAU8GT49</accession>
<organism evidence="1">
    <name type="scientific">Mammaliicoccus phage MSShimriz1</name>
    <dbReference type="NCBI Taxonomy" id="3230127"/>
    <lineage>
        <taxon>Viruses</taxon>
    </lineage>
</organism>
<name>A0AAU8GT49_9VIRU</name>
<reference evidence="1" key="1">
    <citation type="submission" date="2024-06" db="EMBL/GenBank/DDBJ databases">
        <authorList>
            <person name="Ashkenazi R."/>
            <person name="Lipszyc R.R."/>
            <person name="Braunstein R."/>
            <person name="Yerushalmy O."/>
            <person name="Alkalay-Oren S."/>
            <person name="Coppenhagn-Glazer S."/>
            <person name="Hazan R."/>
        </authorList>
    </citation>
    <scope>NUCLEOTIDE SEQUENCE</scope>
</reference>
<evidence type="ECO:0000313" key="1">
    <source>
        <dbReference type="EMBL" id="XCH45255.1"/>
    </source>
</evidence>